<evidence type="ECO:0000313" key="2">
    <source>
        <dbReference type="EMBL" id="ETW97659.1"/>
    </source>
</evidence>
<feature type="compositionally biased region" description="Basic and acidic residues" evidence="1">
    <location>
        <begin position="10"/>
        <end position="22"/>
    </location>
</feature>
<accession>W4LIB4</accession>
<protein>
    <submittedName>
        <fullName evidence="2">Uncharacterized protein</fullName>
    </submittedName>
</protein>
<dbReference type="EMBL" id="AZHW01000636">
    <property type="protein sequence ID" value="ETW97659.1"/>
    <property type="molecule type" value="Genomic_DNA"/>
</dbReference>
<dbReference type="HOGENOM" id="CLU_3231104_0_0_7"/>
<evidence type="ECO:0000256" key="1">
    <source>
        <dbReference type="SAM" id="MobiDB-lite"/>
    </source>
</evidence>
<gene>
    <name evidence="2" type="ORF">ETSY1_21725</name>
</gene>
<dbReference type="AlphaFoldDB" id="W4LIB4"/>
<sequence>MKLTTISYERAPDDDASAKDESALGGDVQGGEAFGGQDWITQG</sequence>
<feature type="region of interest" description="Disordered" evidence="1">
    <location>
        <begin position="1"/>
        <end position="43"/>
    </location>
</feature>
<keyword evidence="3" id="KW-1185">Reference proteome</keyword>
<evidence type="ECO:0000313" key="3">
    <source>
        <dbReference type="Proteomes" id="UP000019141"/>
    </source>
</evidence>
<name>W4LIB4_ENTF1</name>
<dbReference type="Proteomes" id="UP000019141">
    <property type="component" value="Unassembled WGS sequence"/>
</dbReference>
<reference evidence="2 3" key="1">
    <citation type="journal article" date="2014" name="Nature">
        <title>An environmental bacterial taxon with a large and distinct metabolic repertoire.</title>
        <authorList>
            <person name="Wilson M.C."/>
            <person name="Mori T."/>
            <person name="Ruckert C."/>
            <person name="Uria A.R."/>
            <person name="Helf M.J."/>
            <person name="Takada K."/>
            <person name="Gernert C."/>
            <person name="Steffens U.A."/>
            <person name="Heycke N."/>
            <person name="Schmitt S."/>
            <person name="Rinke C."/>
            <person name="Helfrich E.J."/>
            <person name="Brachmann A.O."/>
            <person name="Gurgui C."/>
            <person name="Wakimoto T."/>
            <person name="Kracht M."/>
            <person name="Crusemann M."/>
            <person name="Hentschel U."/>
            <person name="Abe I."/>
            <person name="Matsunaga S."/>
            <person name="Kalinowski J."/>
            <person name="Takeyama H."/>
            <person name="Piel J."/>
        </authorList>
    </citation>
    <scope>NUCLEOTIDE SEQUENCE [LARGE SCALE GENOMIC DNA]</scope>
    <source>
        <strain evidence="3">TSY1</strain>
    </source>
</reference>
<organism evidence="2 3">
    <name type="scientific">Entotheonella factor</name>
    <dbReference type="NCBI Taxonomy" id="1429438"/>
    <lineage>
        <taxon>Bacteria</taxon>
        <taxon>Pseudomonadati</taxon>
        <taxon>Nitrospinota/Tectimicrobiota group</taxon>
        <taxon>Candidatus Tectimicrobiota</taxon>
        <taxon>Candidatus Entotheonellia</taxon>
        <taxon>Candidatus Entotheonellales</taxon>
        <taxon>Candidatus Entotheonellaceae</taxon>
        <taxon>Candidatus Entotheonella</taxon>
    </lineage>
</organism>
<comment type="caution">
    <text evidence="2">The sequence shown here is derived from an EMBL/GenBank/DDBJ whole genome shotgun (WGS) entry which is preliminary data.</text>
</comment>
<proteinExistence type="predicted"/>